<dbReference type="PANTHER" id="PTHR47417">
    <property type="entry name" value="SMR DOMAIN-CONTAINING PROTEIN YPL199C"/>
    <property type="match status" value="1"/>
</dbReference>
<dbReference type="InParanoid" id="G7E385"/>
<feature type="compositionally biased region" description="Low complexity" evidence="1">
    <location>
        <begin position="48"/>
        <end position="79"/>
    </location>
</feature>
<feature type="region of interest" description="Disordered" evidence="1">
    <location>
        <begin position="240"/>
        <end position="259"/>
    </location>
</feature>
<reference evidence="3 4" key="1">
    <citation type="journal article" date="2011" name="J. Gen. Appl. Microbiol.">
        <title>Draft genome sequencing of the enigmatic basidiomycete Mixia osmundae.</title>
        <authorList>
            <person name="Nishida H."/>
            <person name="Nagatsuka Y."/>
            <person name="Sugiyama J."/>
        </authorList>
    </citation>
    <scope>NUCLEOTIDE SEQUENCE [LARGE SCALE GENOMIC DNA]</scope>
    <source>
        <strain evidence="4">CBS 9802 / IAM 14324 / JCM 22182 / KY 12970</strain>
    </source>
</reference>
<dbReference type="AlphaFoldDB" id="G7E385"/>
<dbReference type="Proteomes" id="UP000009131">
    <property type="component" value="Unassembled WGS sequence"/>
</dbReference>
<reference evidence="3 4" key="2">
    <citation type="journal article" date="2012" name="Open Biol.">
        <title>Characteristics of nucleosomes and linker DNA regions on the genome of the basidiomycete Mixia osmundae revealed by mono- and dinucleosome mapping.</title>
        <authorList>
            <person name="Nishida H."/>
            <person name="Kondo S."/>
            <person name="Matsumoto T."/>
            <person name="Suzuki Y."/>
            <person name="Yoshikawa H."/>
            <person name="Taylor T.D."/>
            <person name="Sugiyama J."/>
        </authorList>
    </citation>
    <scope>NUCLEOTIDE SEQUENCE [LARGE SCALE GENOMIC DNA]</scope>
    <source>
        <strain evidence="4">CBS 9802 / IAM 14324 / JCM 22182 / KY 12970</strain>
    </source>
</reference>
<dbReference type="EMBL" id="BABT02000117">
    <property type="protein sequence ID" value="GAA97266.1"/>
    <property type="molecule type" value="Genomic_DNA"/>
</dbReference>
<dbReference type="InterPro" id="IPR053020">
    <property type="entry name" value="Smr_domain_protein"/>
</dbReference>
<dbReference type="PROSITE" id="PS50828">
    <property type="entry name" value="SMR"/>
    <property type="match status" value="1"/>
</dbReference>
<dbReference type="PANTHER" id="PTHR47417:SF1">
    <property type="entry name" value="SMR DOMAIN-CONTAINING PROTEIN YPL199C"/>
    <property type="match status" value="1"/>
</dbReference>
<feature type="compositionally biased region" description="Polar residues" evidence="1">
    <location>
        <begin position="93"/>
        <end position="116"/>
    </location>
</feature>
<dbReference type="InterPro" id="IPR036063">
    <property type="entry name" value="Smr_dom_sf"/>
</dbReference>
<feature type="compositionally biased region" description="Gly residues" evidence="1">
    <location>
        <begin position="80"/>
        <end position="90"/>
    </location>
</feature>
<evidence type="ECO:0000256" key="1">
    <source>
        <dbReference type="SAM" id="MobiDB-lite"/>
    </source>
</evidence>
<proteinExistence type="predicted"/>
<dbReference type="SMART" id="SM00463">
    <property type="entry name" value="SMR"/>
    <property type="match status" value="1"/>
</dbReference>
<evidence type="ECO:0000313" key="4">
    <source>
        <dbReference type="Proteomes" id="UP000009131"/>
    </source>
</evidence>
<feature type="compositionally biased region" description="Gly residues" evidence="1">
    <location>
        <begin position="34"/>
        <end position="47"/>
    </location>
</feature>
<evidence type="ECO:0000259" key="2">
    <source>
        <dbReference type="PROSITE" id="PS50828"/>
    </source>
</evidence>
<dbReference type="OrthoDB" id="3231855at2759"/>
<dbReference type="eggNOG" id="KOG2401">
    <property type="taxonomic scope" value="Eukaryota"/>
</dbReference>
<evidence type="ECO:0000313" key="3">
    <source>
        <dbReference type="EMBL" id="GAA97266.1"/>
    </source>
</evidence>
<dbReference type="InterPro" id="IPR002625">
    <property type="entry name" value="Smr_dom"/>
</dbReference>
<dbReference type="SUPFAM" id="SSF160443">
    <property type="entry name" value="SMR domain-like"/>
    <property type="match status" value="1"/>
</dbReference>
<dbReference type="InterPro" id="IPR013899">
    <property type="entry name" value="DUF1771"/>
</dbReference>
<gene>
    <name evidence="3" type="primary">Mo03943</name>
    <name evidence="3" type="ORF">E5Q_03943</name>
</gene>
<dbReference type="STRING" id="764103.G7E385"/>
<sequence length="385" mass="42275">MSMQGQVIGLLKRFLLPKAKQWYRNYKAKKAQQEGGGGGGGGGGGYGQQQQGIHSQQQSQGGYGQQQQMQGGYGQQQMQGGYGGQSGQGGQQWHPSQGAYNGGQQHSQQFTQSNSHAVGPHHPQVRKSLSPARADVDEMFSHVTPFRFLSCFTPRRLLTLTSPHATLLQPTMTAARYRRRISYYYGTIDGTLKLDLRTIQNQDMINASNEHYVSLRNQAITEGNLMGACFDKAHRAHDQGDGAGAKRFADEGHQHQANKTRLNEQASQWIFNENNKNSPPNTIDLHGLFVQEAIERTEQSVQQAQNSGAQQLRIIVGKGIHSPGHQAKIKPAIEGLMQKYNLSAHLDPHNAGVLIVMLQGGGQGSRDAGFVDHLSRQQDNDCVVM</sequence>
<name>G7E385_MIXOS</name>
<dbReference type="Pfam" id="PF01713">
    <property type="entry name" value="Smr"/>
    <property type="match status" value="1"/>
</dbReference>
<keyword evidence="4" id="KW-1185">Reference proteome</keyword>
<dbReference type="Pfam" id="PF08590">
    <property type="entry name" value="DUF1771"/>
    <property type="match status" value="1"/>
</dbReference>
<accession>G7E385</accession>
<dbReference type="Gene3D" id="3.30.1370.110">
    <property type="match status" value="1"/>
</dbReference>
<protein>
    <recommendedName>
        <fullName evidence="2">Smr domain-containing protein</fullName>
    </recommendedName>
</protein>
<feature type="domain" description="Smr" evidence="2">
    <location>
        <begin position="283"/>
        <end position="359"/>
    </location>
</feature>
<comment type="caution">
    <text evidence="3">The sequence shown here is derived from an EMBL/GenBank/DDBJ whole genome shotgun (WGS) entry which is preliminary data.</text>
</comment>
<organism evidence="3 4">
    <name type="scientific">Mixia osmundae (strain CBS 9802 / IAM 14324 / JCM 22182 / KY 12970)</name>
    <dbReference type="NCBI Taxonomy" id="764103"/>
    <lineage>
        <taxon>Eukaryota</taxon>
        <taxon>Fungi</taxon>
        <taxon>Dikarya</taxon>
        <taxon>Basidiomycota</taxon>
        <taxon>Pucciniomycotina</taxon>
        <taxon>Mixiomycetes</taxon>
        <taxon>Mixiales</taxon>
        <taxon>Mixiaceae</taxon>
        <taxon>Mixia</taxon>
    </lineage>
</organism>
<feature type="region of interest" description="Disordered" evidence="1">
    <location>
        <begin position="31"/>
        <end position="129"/>
    </location>
</feature>
<dbReference type="SMART" id="SM01162">
    <property type="entry name" value="DUF1771"/>
    <property type="match status" value="1"/>
</dbReference>
<dbReference type="HOGENOM" id="CLU_062475_0_2_1"/>